<evidence type="ECO:0000313" key="2">
    <source>
        <dbReference type="Proteomes" id="UP001497382"/>
    </source>
</evidence>
<dbReference type="EMBL" id="CAXIEN010000266">
    <property type="protein sequence ID" value="CAL1290533.1"/>
    <property type="molecule type" value="Genomic_DNA"/>
</dbReference>
<keyword evidence="2" id="KW-1185">Reference proteome</keyword>
<gene>
    <name evidence="1" type="ORF">LARSCL_LOCUS16547</name>
</gene>
<evidence type="ECO:0008006" key="3">
    <source>
        <dbReference type="Google" id="ProtNLM"/>
    </source>
</evidence>
<reference evidence="1 2" key="1">
    <citation type="submission" date="2024-04" db="EMBL/GenBank/DDBJ databases">
        <authorList>
            <person name="Rising A."/>
            <person name="Reimegard J."/>
            <person name="Sonavane S."/>
            <person name="Akerstrom W."/>
            <person name="Nylinder S."/>
            <person name="Hedman E."/>
            <person name="Kallberg Y."/>
        </authorList>
    </citation>
    <scope>NUCLEOTIDE SEQUENCE [LARGE SCALE GENOMIC DNA]</scope>
</reference>
<evidence type="ECO:0000313" key="1">
    <source>
        <dbReference type="EMBL" id="CAL1290533.1"/>
    </source>
</evidence>
<dbReference type="Proteomes" id="UP001497382">
    <property type="component" value="Unassembled WGS sequence"/>
</dbReference>
<protein>
    <recommendedName>
        <fullName evidence="3">Maturase K</fullName>
    </recommendedName>
</protein>
<comment type="caution">
    <text evidence="1">The sequence shown here is derived from an EMBL/GenBank/DDBJ whole genome shotgun (WGS) entry which is preliminary data.</text>
</comment>
<accession>A0AAV2B2Q9</accession>
<dbReference type="AlphaFoldDB" id="A0AAV2B2Q9"/>
<proteinExistence type="predicted"/>
<name>A0AAV2B2Q9_9ARAC</name>
<organism evidence="1 2">
    <name type="scientific">Larinioides sclopetarius</name>
    <dbReference type="NCBI Taxonomy" id="280406"/>
    <lineage>
        <taxon>Eukaryota</taxon>
        <taxon>Metazoa</taxon>
        <taxon>Ecdysozoa</taxon>
        <taxon>Arthropoda</taxon>
        <taxon>Chelicerata</taxon>
        <taxon>Arachnida</taxon>
        <taxon>Araneae</taxon>
        <taxon>Araneomorphae</taxon>
        <taxon>Entelegynae</taxon>
        <taxon>Araneoidea</taxon>
        <taxon>Araneidae</taxon>
        <taxon>Larinioides</taxon>
    </lineage>
</organism>
<sequence length="35" mass="4196">MSLLLKHRLFKFVQDCFGEISVADINHFYGLFRIH</sequence>